<dbReference type="InterPro" id="IPR002525">
    <property type="entry name" value="Transp_IS110-like_N"/>
</dbReference>
<keyword evidence="1" id="KW-0175">Coiled coil</keyword>
<dbReference type="InterPro" id="IPR047650">
    <property type="entry name" value="Transpos_IS110"/>
</dbReference>
<feature type="domain" description="Transposase IS116/IS110/IS902 C-terminal" evidence="3">
    <location>
        <begin position="227"/>
        <end position="302"/>
    </location>
</feature>
<dbReference type="InterPro" id="IPR003346">
    <property type="entry name" value="Transposase_20"/>
</dbReference>
<gene>
    <name evidence="4" type="ORF">NNA32_05735</name>
</gene>
<dbReference type="EMBL" id="JANDJP010000005">
    <property type="protein sequence ID" value="MDF9913752.1"/>
    <property type="molecule type" value="Genomic_DNA"/>
</dbReference>
<organism evidence="4 5">
    <name type="scientific">Furfurilactobacillus milii</name>
    <dbReference type="NCBI Taxonomy" id="2888272"/>
    <lineage>
        <taxon>Bacteria</taxon>
        <taxon>Bacillati</taxon>
        <taxon>Bacillota</taxon>
        <taxon>Bacilli</taxon>
        <taxon>Lactobacillales</taxon>
        <taxon>Lactobacillaceae</taxon>
        <taxon>Furfurilactobacillus</taxon>
    </lineage>
</organism>
<feature type="domain" description="Transposase IS110-like N-terminal" evidence="2">
    <location>
        <begin position="7"/>
        <end position="156"/>
    </location>
</feature>
<dbReference type="Pfam" id="PF02371">
    <property type="entry name" value="Transposase_20"/>
    <property type="match status" value="1"/>
</dbReference>
<dbReference type="PANTHER" id="PTHR33055:SF13">
    <property type="entry name" value="TRANSPOSASE"/>
    <property type="match status" value="1"/>
</dbReference>
<comment type="caution">
    <text evidence="4">The sequence shown here is derived from an EMBL/GenBank/DDBJ whole genome shotgun (WGS) entry which is preliminary data.</text>
</comment>
<evidence type="ECO:0000313" key="4">
    <source>
        <dbReference type="EMBL" id="MDF9913752.1"/>
    </source>
</evidence>
<feature type="coiled-coil region" evidence="1">
    <location>
        <begin position="191"/>
        <end position="218"/>
    </location>
</feature>
<evidence type="ECO:0000256" key="1">
    <source>
        <dbReference type="SAM" id="Coils"/>
    </source>
</evidence>
<proteinExistence type="predicted"/>
<name>A0ABT6DBY2_9LACO</name>
<dbReference type="RefSeq" id="WP_178942195.1">
    <property type="nucleotide sequence ID" value="NZ_JAIWJG010000005.1"/>
</dbReference>
<sequence>MTSVVYVGMDVHKASFSLCALDKDTGEIIRETKCASDPKLVEKFVDRLAGELEPSTEFLAGYEAGVLGFSLYKSLQTLGVNCVIMAPSTMYSSGKNKRVKNDKMDAKMIARNLAANTYRPVHIPDEEDDDVKEFIRMRNTQKKSATRIKQQLGALILRHGFQYQGTKTKWTQAHIEWIKSLKLSDTLQLAVDEYLIQLAELIEKIARYDQLIEKFSHQERYEQPVSRLCCMKGLSTMNAMTIQVEISDFERFPSAPAFMSYAGLNPSEHSSGEHTHKGSITKQGNAVVRTTLVEASQALVQRGDGHEDNWEQGGQYG</sequence>
<dbReference type="NCBIfam" id="NF033542">
    <property type="entry name" value="transpos_IS110"/>
    <property type="match status" value="1"/>
</dbReference>
<evidence type="ECO:0000259" key="3">
    <source>
        <dbReference type="Pfam" id="PF02371"/>
    </source>
</evidence>
<dbReference type="PANTHER" id="PTHR33055">
    <property type="entry name" value="TRANSPOSASE FOR INSERTION SEQUENCE ELEMENT IS1111A"/>
    <property type="match status" value="1"/>
</dbReference>
<dbReference type="Proteomes" id="UP001152867">
    <property type="component" value="Unassembled WGS sequence"/>
</dbReference>
<evidence type="ECO:0000259" key="2">
    <source>
        <dbReference type="Pfam" id="PF01548"/>
    </source>
</evidence>
<accession>A0ABT6DBY2</accession>
<reference evidence="4" key="1">
    <citation type="submission" date="2022-06" db="EMBL/GenBank/DDBJ databases">
        <title>Antifungal cultures and metabolites of lactic acid bacteria for use in dairy fermentations.</title>
        <authorList>
            <person name="Zhao Z."/>
            <person name="Gaenzle M."/>
        </authorList>
    </citation>
    <scope>NUCLEOTIDE SEQUENCE</scope>
    <source>
        <strain evidence="4">FUA3126</strain>
    </source>
</reference>
<protein>
    <submittedName>
        <fullName evidence="4">IS110 family transposase</fullName>
    </submittedName>
</protein>
<evidence type="ECO:0000313" key="5">
    <source>
        <dbReference type="Proteomes" id="UP001152867"/>
    </source>
</evidence>
<keyword evidence="5" id="KW-1185">Reference proteome</keyword>
<dbReference type="Pfam" id="PF01548">
    <property type="entry name" value="DEDD_Tnp_IS110"/>
    <property type="match status" value="1"/>
</dbReference>